<feature type="domain" description="GerMN" evidence="3">
    <location>
        <begin position="89"/>
        <end position="177"/>
    </location>
</feature>
<feature type="chain" id="PRO_5008596963" evidence="2">
    <location>
        <begin position="30"/>
        <end position="298"/>
    </location>
</feature>
<dbReference type="InterPro" id="IPR018911">
    <property type="entry name" value="Gmad2_Ig-like_dom"/>
</dbReference>
<dbReference type="SMART" id="SM00909">
    <property type="entry name" value="Germane"/>
    <property type="match status" value="1"/>
</dbReference>
<keyword evidence="2" id="KW-0732">Signal</keyword>
<accession>A0A1B7LJG5</accession>
<evidence type="ECO:0000256" key="1">
    <source>
        <dbReference type="SAM" id="MobiDB-lite"/>
    </source>
</evidence>
<reference evidence="4 5" key="1">
    <citation type="submission" date="2016-04" db="EMBL/GenBank/DDBJ databases">
        <authorList>
            <person name="Evans L.H."/>
            <person name="Alamgir A."/>
            <person name="Owens N."/>
            <person name="Weber N.D."/>
            <person name="Virtaneva K."/>
            <person name="Barbian K."/>
            <person name="Babar A."/>
            <person name="Rosenke K."/>
        </authorList>
    </citation>
    <scope>NUCLEOTIDE SEQUENCE [LARGE SCALE GENOMIC DNA]</scope>
    <source>
        <strain evidence="4 5">LMa1</strain>
    </source>
</reference>
<gene>
    <name evidence="4" type="ORF">A6M21_02505</name>
</gene>
<sequence>MKLFSRKRSLFPPPVFLLLFLLVASVVLAGCGQTARPGGQKPPVGQSPAGQNTAQQQPLALPVYYLKSADGEEYLVREIHYVSNTGDPVTAALEKLIAGRPVTPGAARVLPPDTKILGVKISNGLATVNFSPEVLKANVGAEGEALGIQSIVDTLTEFPEIKAVSFEVNGKVDQRTKDWWGHVGLYEQPFHRDVSRVYEPAIWVTHPTTNQIAGVPLLIKGSARVFEGAVTARLLDDQGRELARGTATASSAAPGRGDFEIQLKFTPPPSGKGTLEVFSLSPRDGSEQNKVTIPVRWP</sequence>
<dbReference type="Pfam" id="PF10646">
    <property type="entry name" value="Germane"/>
    <property type="match status" value="1"/>
</dbReference>
<dbReference type="EMBL" id="LYVF01000009">
    <property type="protein sequence ID" value="OAT86709.1"/>
    <property type="molecule type" value="Genomic_DNA"/>
</dbReference>
<comment type="caution">
    <text evidence="4">The sequence shown here is derived from an EMBL/GenBank/DDBJ whole genome shotgun (WGS) entry which is preliminary data.</text>
</comment>
<dbReference type="STRING" id="1838280.A6M21_02505"/>
<protein>
    <submittedName>
        <fullName evidence="4">Spore gernimation protein</fullName>
    </submittedName>
</protein>
<dbReference type="RefSeq" id="WP_066666026.1">
    <property type="nucleotide sequence ID" value="NZ_LYVF01000009.1"/>
</dbReference>
<evidence type="ECO:0000313" key="5">
    <source>
        <dbReference type="Proteomes" id="UP000078532"/>
    </source>
</evidence>
<keyword evidence="5" id="KW-1185">Reference proteome</keyword>
<evidence type="ECO:0000256" key="2">
    <source>
        <dbReference type="SAM" id="SignalP"/>
    </source>
</evidence>
<proteinExistence type="predicted"/>
<dbReference type="InterPro" id="IPR019606">
    <property type="entry name" value="GerMN"/>
</dbReference>
<dbReference type="AlphaFoldDB" id="A0A1B7LJG5"/>
<evidence type="ECO:0000259" key="3">
    <source>
        <dbReference type="SMART" id="SM00909"/>
    </source>
</evidence>
<feature type="signal peptide" evidence="2">
    <location>
        <begin position="1"/>
        <end position="29"/>
    </location>
</feature>
<dbReference type="PROSITE" id="PS51257">
    <property type="entry name" value="PROKAR_LIPOPROTEIN"/>
    <property type="match status" value="1"/>
</dbReference>
<evidence type="ECO:0000313" key="4">
    <source>
        <dbReference type="EMBL" id="OAT86709.1"/>
    </source>
</evidence>
<organism evidence="4 5">
    <name type="scientific">Desulfotomaculum copahuensis</name>
    <dbReference type="NCBI Taxonomy" id="1838280"/>
    <lineage>
        <taxon>Bacteria</taxon>
        <taxon>Bacillati</taxon>
        <taxon>Bacillota</taxon>
        <taxon>Clostridia</taxon>
        <taxon>Eubacteriales</taxon>
        <taxon>Desulfotomaculaceae</taxon>
        <taxon>Desulfotomaculum</taxon>
    </lineage>
</organism>
<feature type="region of interest" description="Disordered" evidence="1">
    <location>
        <begin position="266"/>
        <end position="298"/>
    </location>
</feature>
<name>A0A1B7LJG5_9FIRM</name>
<dbReference type="OrthoDB" id="9809406at2"/>
<dbReference type="Pfam" id="PF10648">
    <property type="entry name" value="Gmad2"/>
    <property type="match status" value="1"/>
</dbReference>
<dbReference type="Proteomes" id="UP000078532">
    <property type="component" value="Unassembled WGS sequence"/>
</dbReference>